<feature type="non-terminal residue" evidence="1">
    <location>
        <position position="1"/>
    </location>
</feature>
<gene>
    <name evidence="1" type="ORF">HaLaN_27753</name>
</gene>
<dbReference type="AlphaFoldDB" id="A0A6A0A9T4"/>
<proteinExistence type="predicted"/>
<evidence type="ECO:0000313" key="2">
    <source>
        <dbReference type="Proteomes" id="UP000485058"/>
    </source>
</evidence>
<dbReference type="EMBL" id="BLLF01004202">
    <property type="protein sequence ID" value="GFH29141.1"/>
    <property type="molecule type" value="Genomic_DNA"/>
</dbReference>
<comment type="caution">
    <text evidence="1">The sequence shown here is derived from an EMBL/GenBank/DDBJ whole genome shotgun (WGS) entry which is preliminary data.</text>
</comment>
<sequence length="97" mass="10052">MLKSDSHVAQEVSKQVVWGQVGQLVPSSLELLELGAVHHHADTVVGALRLLEVLLRSGGAAADGVLEQQGMRLMVQVFTSPANDSRVAGAAAAAVSL</sequence>
<protein>
    <submittedName>
        <fullName evidence="1">Uncharacterized protein</fullName>
    </submittedName>
</protein>
<reference evidence="1 2" key="1">
    <citation type="submission" date="2020-02" db="EMBL/GenBank/DDBJ databases">
        <title>Draft genome sequence of Haematococcus lacustris strain NIES-144.</title>
        <authorList>
            <person name="Morimoto D."/>
            <person name="Nakagawa S."/>
            <person name="Yoshida T."/>
            <person name="Sawayama S."/>
        </authorList>
    </citation>
    <scope>NUCLEOTIDE SEQUENCE [LARGE SCALE GENOMIC DNA]</scope>
    <source>
        <strain evidence="1 2">NIES-144</strain>
    </source>
</reference>
<organism evidence="1 2">
    <name type="scientific">Haematococcus lacustris</name>
    <name type="common">Green alga</name>
    <name type="synonym">Haematococcus pluvialis</name>
    <dbReference type="NCBI Taxonomy" id="44745"/>
    <lineage>
        <taxon>Eukaryota</taxon>
        <taxon>Viridiplantae</taxon>
        <taxon>Chlorophyta</taxon>
        <taxon>core chlorophytes</taxon>
        <taxon>Chlorophyceae</taxon>
        <taxon>CS clade</taxon>
        <taxon>Chlamydomonadales</taxon>
        <taxon>Haematococcaceae</taxon>
        <taxon>Haematococcus</taxon>
    </lineage>
</organism>
<dbReference type="Proteomes" id="UP000485058">
    <property type="component" value="Unassembled WGS sequence"/>
</dbReference>
<keyword evidence="2" id="KW-1185">Reference proteome</keyword>
<accession>A0A6A0A9T4</accession>
<evidence type="ECO:0000313" key="1">
    <source>
        <dbReference type="EMBL" id="GFH29141.1"/>
    </source>
</evidence>
<name>A0A6A0A9T4_HAELA</name>